<feature type="domain" description="RRM" evidence="5">
    <location>
        <begin position="376"/>
        <end position="506"/>
    </location>
</feature>
<evidence type="ECO:0000259" key="5">
    <source>
        <dbReference type="PROSITE" id="PS50102"/>
    </source>
</evidence>
<sequence>MSNKADNLAPQQSHQRGGRSAYPGNGSGGGSHHPPFTTTAGSSALPGGVSASSISSSAQAFAPSPIGAARHVVPPPRSCMAGGSTRNSAAAAATASPRHSASPYALDDFDEESSFRSGQPAGAHFQVASAAASSPPLGKGTATVPFARYSTPSTGDGGGTNDPTGATSINVMSPRPGKFTPSLDDSTHMNSKQNRNSNGSYDSGSDGARRRTSAPTGSSGGGGGMSFGLGHTLNDPMHTATTLHHRNSMSAAPMSTGGSTGNSDGGIASRHLQPPSNHSRVNLFVRDLPLDLREDQLRAMFTPFGEIVNSAIMRNIHTGVSLGTAFVRYSQHAEAMRAMEAFAGGRAGAGPRRVTVQWARREHDKAPAGAERRRMRKLFIRNVPKDITPEMLIHLFSRFGPVKTVSTHRDTAAANAVTQPNSAAAAAAGESIEQVLDVPVSAGSLPAAPTTTTTIATAHGSNEDRRIAFVTFEIEGVAEQATAAIHNTLPFASCNGIPLMVKLAEDTPVRHNSTLNNSSNVHFSSGGTAGGTASAATVSTGTVGGHTFNAGGQPSHPGVSWGDAQSNEYLHSPTTSPLMMQLNTHTGVGAAAATAPPSTWRANAPSTVPQGGFPFGSPEGLRPQSSSNSTMTAATTTNNSVAATLSAPRAFNSAVMSNIPTPTNMSFNGITQMNSANTNAITPTMTPYATHSAGVASLRQHPPPVPGVPPLSSSHNAYAAAAAVVGSLSKPSSLEAREGPSSPSQQPPSSSSHPIGTSNNAAAGAQTSLQDLCCLGYMVSSNDLCTFPATTSASPEMLGLATGAMAMLSYDPQDYYALSASYGSRGISGSTPVPTHPPLPSSQAQSTAPSANADSSPRNVSSSLNASPSPALPSPGTLSFFQTSPRFGHNSAQPSTMQVLPMMNAAVSSSPVAPVQQPKLPMQLQAELYGSNHTNHSKGPSPSAMVVPPAPRSAAAAAAAANRGSTLTNHQRLLDGRAMTGGIRDSGGGSTFARLQRSDLAAGPQSTAGRRASGPNPSGVAGVPTASLTTLNPAFASSFSSPNIQPYQPFEVTSVFGTGVRGTPPPDSNCISSRSSLNNVGASAPAGPGSLRTAPPTLPKCLPLPPGGAPTALITAAAPVRPAYALPVTAGLAAGGSTGSALSLENTLAPFDYDDDKDAEFIASTKSRGSSSYAAELLRAVTEGTVEGSLGISPTHPTSATTTAIADLSAPGSTSGTSRDRRRSFTSPSGMFAYKDSSDGEGKVSNVSSATRPTGTQADRRSASSSKPTSLTMGAPAFLDEQLLYQWDGTTASAPGSSNSASPAGAIGSQAPSPVAGSNQSKSRNVFTLMSPPPPRATSITHDPTAPTSASNLWLTTDPSPYWNTAQMKDPLTLLPAPRGIPHVSTSGSSTTATTTTAAAAGTEGERGSRARVPLARVKSSGDFSHCSPAPTLPGTALPRTTESADEDDEQTGWGTYPDLTMNFSWAAGVNDEAPRSGHDGATGVDPVLYSHQMGDDAERLYNFMTYDDSSY</sequence>
<dbReference type="OrthoDB" id="266020at2759"/>
<evidence type="ECO:0000256" key="1">
    <source>
        <dbReference type="ARBA" id="ARBA00022737"/>
    </source>
</evidence>
<dbReference type="EMBL" id="LGTL01000008">
    <property type="protein sequence ID" value="KPA80502.1"/>
    <property type="molecule type" value="Genomic_DNA"/>
</dbReference>
<feature type="region of interest" description="Disordered" evidence="4">
    <location>
        <begin position="1"/>
        <end position="275"/>
    </location>
</feature>
<feature type="compositionally biased region" description="Low complexity" evidence="4">
    <location>
        <begin position="50"/>
        <end position="64"/>
    </location>
</feature>
<dbReference type="InterPro" id="IPR000504">
    <property type="entry name" value="RRM_dom"/>
</dbReference>
<feature type="compositionally biased region" description="Low complexity" evidence="4">
    <location>
        <begin position="196"/>
        <end position="206"/>
    </location>
</feature>
<feature type="region of interest" description="Disordered" evidence="4">
    <location>
        <begin position="1289"/>
        <end position="1325"/>
    </location>
</feature>
<proteinExistence type="predicted"/>
<feature type="compositionally biased region" description="Low complexity" evidence="4">
    <location>
        <begin position="841"/>
        <end position="853"/>
    </location>
</feature>
<dbReference type="VEuPathDB" id="TriTrypDB:LpyrH10_08_1670"/>
<feature type="compositionally biased region" description="Low complexity" evidence="4">
    <location>
        <begin position="81"/>
        <end position="103"/>
    </location>
</feature>
<feature type="domain" description="RRM" evidence="5">
    <location>
        <begin position="281"/>
        <end position="361"/>
    </location>
</feature>
<feature type="compositionally biased region" description="Polar residues" evidence="4">
    <location>
        <begin position="1245"/>
        <end position="1272"/>
    </location>
</feature>
<feature type="compositionally biased region" description="Polar residues" evidence="4">
    <location>
        <begin position="1"/>
        <end position="15"/>
    </location>
</feature>
<gene>
    <name evidence="6" type="ORF">ABB37_04718</name>
</gene>
<dbReference type="InterPro" id="IPR012677">
    <property type="entry name" value="Nucleotide-bd_a/b_plait_sf"/>
</dbReference>
<feature type="compositionally biased region" description="Low complexity" evidence="4">
    <location>
        <begin position="1289"/>
        <end position="1309"/>
    </location>
</feature>
<dbReference type="InterPro" id="IPR035979">
    <property type="entry name" value="RBD_domain_sf"/>
</dbReference>
<feature type="compositionally biased region" description="Polar residues" evidence="4">
    <location>
        <begin position="1310"/>
        <end position="1325"/>
    </location>
</feature>
<feature type="compositionally biased region" description="Polar residues" evidence="4">
    <location>
        <begin position="876"/>
        <end position="894"/>
    </location>
</feature>
<dbReference type="RefSeq" id="XP_015658941.1">
    <property type="nucleotide sequence ID" value="XM_015802497.1"/>
</dbReference>
<feature type="region of interest" description="Disordered" evidence="4">
    <location>
        <begin position="729"/>
        <end position="761"/>
    </location>
</feature>
<keyword evidence="7" id="KW-1185">Reference proteome</keyword>
<evidence type="ECO:0000256" key="3">
    <source>
        <dbReference type="PROSITE-ProRule" id="PRU00176"/>
    </source>
</evidence>
<feature type="compositionally biased region" description="Low complexity" evidence="4">
    <location>
        <begin position="740"/>
        <end position="752"/>
    </location>
</feature>
<evidence type="ECO:0000256" key="4">
    <source>
        <dbReference type="SAM" id="MobiDB-lite"/>
    </source>
</evidence>
<organism evidence="6 7">
    <name type="scientific">Leptomonas pyrrhocoris</name>
    <name type="common">Firebug parasite</name>
    <dbReference type="NCBI Taxonomy" id="157538"/>
    <lineage>
        <taxon>Eukaryota</taxon>
        <taxon>Discoba</taxon>
        <taxon>Euglenozoa</taxon>
        <taxon>Kinetoplastea</taxon>
        <taxon>Metakinetoplastina</taxon>
        <taxon>Trypanosomatida</taxon>
        <taxon>Trypanosomatidae</taxon>
        <taxon>Leishmaniinae</taxon>
        <taxon>Leptomonas</taxon>
    </lineage>
</organism>
<feature type="compositionally biased region" description="Low complexity" evidence="4">
    <location>
        <begin position="1385"/>
        <end position="1403"/>
    </location>
</feature>
<dbReference type="GO" id="GO:0003723">
    <property type="term" value="F:RNA binding"/>
    <property type="evidence" value="ECO:0007669"/>
    <property type="project" value="UniProtKB-UniRule"/>
</dbReference>
<reference evidence="6 7" key="1">
    <citation type="submission" date="2015-07" db="EMBL/GenBank/DDBJ databases">
        <title>High-quality genome of monoxenous trypanosomatid Leptomonas pyrrhocoris.</title>
        <authorList>
            <person name="Flegontov P."/>
            <person name="Butenko A."/>
            <person name="Firsov S."/>
            <person name="Vlcek C."/>
            <person name="Logacheva M.D."/>
            <person name="Field M."/>
            <person name="Filatov D."/>
            <person name="Flegontova O."/>
            <person name="Gerasimov E."/>
            <person name="Jackson A.P."/>
            <person name="Kelly S."/>
            <person name="Opperdoes F."/>
            <person name="O'Reilly A."/>
            <person name="Votypka J."/>
            <person name="Yurchenko V."/>
            <person name="Lukes J."/>
        </authorList>
    </citation>
    <scope>NUCLEOTIDE SEQUENCE [LARGE SCALE GENOMIC DNA]</scope>
    <source>
        <strain evidence="6">H10</strain>
    </source>
</reference>
<protein>
    <submittedName>
        <fullName evidence="6">Putative RNA binding protein</fullName>
    </submittedName>
</protein>
<dbReference type="Pfam" id="PF00076">
    <property type="entry name" value="RRM_1"/>
    <property type="match status" value="2"/>
</dbReference>
<accession>A0A0N0VFB3</accession>
<name>A0A0N0VFB3_LEPPY</name>
<dbReference type="SMART" id="SM00360">
    <property type="entry name" value="RRM"/>
    <property type="match status" value="2"/>
</dbReference>
<comment type="caution">
    <text evidence="6">The sequence shown here is derived from an EMBL/GenBank/DDBJ whole genome shotgun (WGS) entry which is preliminary data.</text>
</comment>
<dbReference type="PROSITE" id="PS50102">
    <property type="entry name" value="RRM"/>
    <property type="match status" value="2"/>
</dbReference>
<feature type="compositionally biased region" description="Gly residues" evidence="4">
    <location>
        <begin position="218"/>
        <end position="227"/>
    </location>
</feature>
<dbReference type="Proteomes" id="UP000037923">
    <property type="component" value="Unassembled WGS sequence"/>
</dbReference>
<feature type="compositionally biased region" description="Low complexity" evidence="4">
    <location>
        <begin position="1192"/>
        <end position="1205"/>
    </location>
</feature>
<feature type="region of interest" description="Disordered" evidence="4">
    <location>
        <begin position="827"/>
        <end position="894"/>
    </location>
</feature>
<evidence type="ECO:0000313" key="7">
    <source>
        <dbReference type="Proteomes" id="UP000037923"/>
    </source>
</evidence>
<dbReference type="SUPFAM" id="SSF54928">
    <property type="entry name" value="RNA-binding domain, RBD"/>
    <property type="match status" value="1"/>
</dbReference>
<keyword evidence="2 3" id="KW-0694">RNA-binding</keyword>
<feature type="region of interest" description="Disordered" evidence="4">
    <location>
        <begin position="1384"/>
        <end position="1453"/>
    </location>
</feature>
<keyword evidence="1" id="KW-0677">Repeat</keyword>
<dbReference type="GeneID" id="26905009"/>
<dbReference type="Gene3D" id="3.30.70.330">
    <property type="match status" value="2"/>
</dbReference>
<feature type="region of interest" description="Disordered" evidence="4">
    <location>
        <begin position="1188"/>
        <end position="1273"/>
    </location>
</feature>
<evidence type="ECO:0000313" key="6">
    <source>
        <dbReference type="EMBL" id="KPA80502.1"/>
    </source>
</evidence>
<evidence type="ECO:0000256" key="2">
    <source>
        <dbReference type="ARBA" id="ARBA00022884"/>
    </source>
</evidence>
<dbReference type="PANTHER" id="PTHR24012">
    <property type="entry name" value="RNA BINDING PROTEIN"/>
    <property type="match status" value="1"/>
</dbReference>
<feature type="region of interest" description="Disordered" evidence="4">
    <location>
        <begin position="1000"/>
        <end position="1021"/>
    </location>
</feature>